<organism evidence="3 4">
    <name type="scientific">Algoriphagus boritolerans DSM 17298 = JCM 18970</name>
    <dbReference type="NCBI Taxonomy" id="1120964"/>
    <lineage>
        <taxon>Bacteria</taxon>
        <taxon>Pseudomonadati</taxon>
        <taxon>Bacteroidota</taxon>
        <taxon>Cytophagia</taxon>
        <taxon>Cytophagales</taxon>
        <taxon>Cyclobacteriaceae</taxon>
        <taxon>Algoriphagus</taxon>
    </lineage>
</organism>
<accession>A0A1H5URI4</accession>
<reference evidence="4" key="1">
    <citation type="submission" date="2016-10" db="EMBL/GenBank/DDBJ databases">
        <authorList>
            <person name="Varghese N."/>
            <person name="Submissions S."/>
        </authorList>
    </citation>
    <scope>NUCLEOTIDE SEQUENCE [LARGE SCALE GENOMIC DNA]</scope>
    <source>
        <strain evidence="4">DSM 17298</strain>
    </source>
</reference>
<dbReference type="PANTHER" id="PTHR43592">
    <property type="entry name" value="CAAX AMINO TERMINAL PROTEASE"/>
    <property type="match status" value="1"/>
</dbReference>
<sequence length="317" mass="35636">MEIYETQSEIAKRKNWLLSLIVIVLVTIGTLILLQGIALAFMPTLFNISLEEIMSLMAGTYDVPNGRMAMLFVQGIGSGIGFWVAAWIITRYIERADLKWAVQRARFNIKNLGIALAITLGAMFFNGLLVYWNANLTLPDSMAGMEAWMMEMESQLMELTKFLTDFQNIPELLTGILVIGVFAGVGEEMFFRGLIQPKMKQYTNSAHWGIWLTAIIFSAIHVQFYGFLPRVFLGALFGYLYLYSGSLLYPILAHIFNNGLTVIVIYLSNQGIIDFDLESTDTVSYPAAILGLLVLIVGFFYFKKINQPKDAQLDQGI</sequence>
<keyword evidence="1" id="KW-1133">Transmembrane helix</keyword>
<keyword evidence="4" id="KW-1185">Reference proteome</keyword>
<evidence type="ECO:0000256" key="1">
    <source>
        <dbReference type="SAM" id="Phobius"/>
    </source>
</evidence>
<protein>
    <recommendedName>
        <fullName evidence="2">CAAX prenyl protease 2/Lysostaphin resistance protein A-like domain-containing protein</fullName>
    </recommendedName>
</protein>
<keyword evidence="1" id="KW-0812">Transmembrane</keyword>
<feature type="transmembrane region" description="Helical" evidence="1">
    <location>
        <begin position="16"/>
        <end position="48"/>
    </location>
</feature>
<dbReference type="STRING" id="1120964.GCA_001313265_06146"/>
<feature type="transmembrane region" description="Helical" evidence="1">
    <location>
        <begin position="111"/>
        <end position="132"/>
    </location>
</feature>
<feature type="transmembrane region" description="Helical" evidence="1">
    <location>
        <begin position="68"/>
        <end position="90"/>
    </location>
</feature>
<feature type="transmembrane region" description="Helical" evidence="1">
    <location>
        <begin position="231"/>
        <end position="248"/>
    </location>
</feature>
<evidence type="ECO:0000259" key="2">
    <source>
        <dbReference type="Pfam" id="PF02517"/>
    </source>
</evidence>
<proteinExistence type="predicted"/>
<dbReference type="OrthoDB" id="1523022at2"/>
<dbReference type="InterPro" id="IPR003675">
    <property type="entry name" value="Rce1/LyrA-like_dom"/>
</dbReference>
<dbReference type="EMBL" id="FNVR01000005">
    <property type="protein sequence ID" value="SEF77649.1"/>
    <property type="molecule type" value="Genomic_DNA"/>
</dbReference>
<feature type="transmembrane region" description="Helical" evidence="1">
    <location>
        <begin position="285"/>
        <end position="302"/>
    </location>
</feature>
<dbReference type="GO" id="GO:0080120">
    <property type="term" value="P:CAAX-box protein maturation"/>
    <property type="evidence" value="ECO:0007669"/>
    <property type="project" value="UniProtKB-ARBA"/>
</dbReference>
<evidence type="ECO:0000313" key="3">
    <source>
        <dbReference type="EMBL" id="SEF77649.1"/>
    </source>
</evidence>
<dbReference type="PANTHER" id="PTHR43592:SF15">
    <property type="entry name" value="CAAX AMINO TERMINAL PROTEASE FAMILY PROTEIN"/>
    <property type="match status" value="1"/>
</dbReference>
<feature type="transmembrane region" description="Helical" evidence="1">
    <location>
        <begin position="206"/>
        <end position="225"/>
    </location>
</feature>
<keyword evidence="1" id="KW-0472">Membrane</keyword>
<evidence type="ECO:0000313" key="4">
    <source>
        <dbReference type="Proteomes" id="UP000236736"/>
    </source>
</evidence>
<dbReference type="RefSeq" id="WP_103924020.1">
    <property type="nucleotide sequence ID" value="NZ_FNVR01000005.1"/>
</dbReference>
<gene>
    <name evidence="3" type="ORF">SAMN03080598_01340</name>
</gene>
<feature type="transmembrane region" description="Helical" evidence="1">
    <location>
        <begin position="255"/>
        <end position="273"/>
    </location>
</feature>
<feature type="transmembrane region" description="Helical" evidence="1">
    <location>
        <begin position="172"/>
        <end position="194"/>
    </location>
</feature>
<dbReference type="Proteomes" id="UP000236736">
    <property type="component" value="Unassembled WGS sequence"/>
</dbReference>
<feature type="domain" description="CAAX prenyl protease 2/Lysostaphin resistance protein A-like" evidence="2">
    <location>
        <begin position="172"/>
        <end position="259"/>
    </location>
</feature>
<dbReference type="Pfam" id="PF02517">
    <property type="entry name" value="Rce1-like"/>
    <property type="match status" value="1"/>
</dbReference>
<dbReference type="GO" id="GO:0004175">
    <property type="term" value="F:endopeptidase activity"/>
    <property type="evidence" value="ECO:0007669"/>
    <property type="project" value="UniProtKB-ARBA"/>
</dbReference>
<name>A0A1H5URI4_9BACT</name>
<dbReference type="AlphaFoldDB" id="A0A1H5URI4"/>